<organism evidence="1 2">
    <name type="scientific">Artomyces pyxidatus</name>
    <dbReference type="NCBI Taxonomy" id="48021"/>
    <lineage>
        <taxon>Eukaryota</taxon>
        <taxon>Fungi</taxon>
        <taxon>Dikarya</taxon>
        <taxon>Basidiomycota</taxon>
        <taxon>Agaricomycotina</taxon>
        <taxon>Agaricomycetes</taxon>
        <taxon>Russulales</taxon>
        <taxon>Auriscalpiaceae</taxon>
        <taxon>Artomyces</taxon>
    </lineage>
</organism>
<dbReference type="EMBL" id="MU277206">
    <property type="protein sequence ID" value="KAI0062729.1"/>
    <property type="molecule type" value="Genomic_DNA"/>
</dbReference>
<evidence type="ECO:0000313" key="2">
    <source>
        <dbReference type="Proteomes" id="UP000814140"/>
    </source>
</evidence>
<evidence type="ECO:0000313" key="1">
    <source>
        <dbReference type="EMBL" id="KAI0062729.1"/>
    </source>
</evidence>
<sequence length="622" mass="66405">MGKHNITIEDSSPLITYTDISLWGDSPVGEDSTEYSGYTPEFNSYHQTISNTTIEFPFNGSSIFVFGTTSSSGGPYTVSLTTNTLASTTRAEQTNQNTISNTTLYQQLLYSRTNLDTSVPHHLSLRNLGPGQFILDFLVVESDDGSTSQARDFTIDDTSVAFSYSGDWTTETAQHPGLATPVLDLLYKETSHHTTQSNASARLLFRGSGVAVHGQYGLGAFEAKLDGGNSVRIQNEYDNTTMPTPEDRPQELLYMADGLNEEDHVLVLTNLGGSDGVGFNIDYAVVSTSDPNNVNGLQNTFSSAPAMLTAVRTNDTGVIVGAVLGGLALLLAIGLAVYLFLCRPSDLRRRNVVLVDLEDGDTYTDKITPWNMPPQPTPFVVASLPATTNPAPSTFPTQAVVPTVAQADDTSNRPEQPTSKRALAFARSASPAILVPERPYSIPDPGPSQSNPPQVRTLQLSNPTLPPTSPPTSRLSSPPVPPTPPRPPNPQLPPTTRLKSADGRRPSLPGLPSNPRISRLPPDAGISAPAARAPLPPTPAAPPQPMGPAAEPRPPLPPIPVTPTLRTPKHATDAGVTLESSEVAESSAQGAKRRTLPPVYDPHWSVMRESMRLPLTEPAPAT</sequence>
<reference evidence="1" key="1">
    <citation type="submission" date="2021-03" db="EMBL/GenBank/DDBJ databases">
        <authorList>
            <consortium name="DOE Joint Genome Institute"/>
            <person name="Ahrendt S."/>
            <person name="Looney B.P."/>
            <person name="Miyauchi S."/>
            <person name="Morin E."/>
            <person name="Drula E."/>
            <person name="Courty P.E."/>
            <person name="Chicoki N."/>
            <person name="Fauchery L."/>
            <person name="Kohler A."/>
            <person name="Kuo A."/>
            <person name="Labutti K."/>
            <person name="Pangilinan J."/>
            <person name="Lipzen A."/>
            <person name="Riley R."/>
            <person name="Andreopoulos W."/>
            <person name="He G."/>
            <person name="Johnson J."/>
            <person name="Barry K.W."/>
            <person name="Grigoriev I.V."/>
            <person name="Nagy L."/>
            <person name="Hibbett D."/>
            <person name="Henrissat B."/>
            <person name="Matheny P.B."/>
            <person name="Labbe J."/>
            <person name="Martin F."/>
        </authorList>
    </citation>
    <scope>NUCLEOTIDE SEQUENCE</scope>
    <source>
        <strain evidence="1">HHB10654</strain>
    </source>
</reference>
<name>A0ACB8T205_9AGAM</name>
<dbReference type="Proteomes" id="UP000814140">
    <property type="component" value="Unassembled WGS sequence"/>
</dbReference>
<gene>
    <name evidence="1" type="ORF">BV25DRAFT_1915861</name>
</gene>
<reference evidence="1" key="2">
    <citation type="journal article" date="2022" name="New Phytol.">
        <title>Evolutionary transition to the ectomycorrhizal habit in the genomes of a hyperdiverse lineage of mushroom-forming fungi.</title>
        <authorList>
            <person name="Looney B."/>
            <person name="Miyauchi S."/>
            <person name="Morin E."/>
            <person name="Drula E."/>
            <person name="Courty P.E."/>
            <person name="Kohler A."/>
            <person name="Kuo A."/>
            <person name="LaButti K."/>
            <person name="Pangilinan J."/>
            <person name="Lipzen A."/>
            <person name="Riley R."/>
            <person name="Andreopoulos W."/>
            <person name="He G."/>
            <person name="Johnson J."/>
            <person name="Nolan M."/>
            <person name="Tritt A."/>
            <person name="Barry K.W."/>
            <person name="Grigoriev I.V."/>
            <person name="Nagy L.G."/>
            <person name="Hibbett D."/>
            <person name="Henrissat B."/>
            <person name="Matheny P.B."/>
            <person name="Labbe J."/>
            <person name="Martin F.M."/>
        </authorList>
    </citation>
    <scope>NUCLEOTIDE SEQUENCE</scope>
    <source>
        <strain evidence="1">HHB10654</strain>
    </source>
</reference>
<accession>A0ACB8T205</accession>
<keyword evidence="2" id="KW-1185">Reference proteome</keyword>
<proteinExistence type="predicted"/>
<protein>
    <submittedName>
        <fullName evidence="1">Uncharacterized protein</fullName>
    </submittedName>
</protein>
<comment type="caution">
    <text evidence="1">The sequence shown here is derived from an EMBL/GenBank/DDBJ whole genome shotgun (WGS) entry which is preliminary data.</text>
</comment>